<organism evidence="1 2">
    <name type="scientific">Nocardiopsis composta</name>
    <dbReference type="NCBI Taxonomy" id="157465"/>
    <lineage>
        <taxon>Bacteria</taxon>
        <taxon>Bacillati</taxon>
        <taxon>Actinomycetota</taxon>
        <taxon>Actinomycetes</taxon>
        <taxon>Streptosporangiales</taxon>
        <taxon>Nocardiopsidaceae</taxon>
        <taxon>Nocardiopsis</taxon>
    </lineage>
</organism>
<accession>A0A7W8QRY9</accession>
<evidence type="ECO:0000313" key="2">
    <source>
        <dbReference type="Proteomes" id="UP000572635"/>
    </source>
</evidence>
<reference evidence="1 2" key="1">
    <citation type="submission" date="2020-08" db="EMBL/GenBank/DDBJ databases">
        <title>Sequencing the genomes of 1000 actinobacteria strains.</title>
        <authorList>
            <person name="Klenk H.-P."/>
        </authorList>
    </citation>
    <scope>NUCLEOTIDE SEQUENCE [LARGE SCALE GENOMIC DNA]</scope>
    <source>
        <strain evidence="1 2">DSM 44551</strain>
    </source>
</reference>
<proteinExistence type="predicted"/>
<dbReference type="Proteomes" id="UP000572635">
    <property type="component" value="Unassembled WGS sequence"/>
</dbReference>
<keyword evidence="2" id="KW-1185">Reference proteome</keyword>
<protein>
    <submittedName>
        <fullName evidence="1">Uncharacterized protein</fullName>
    </submittedName>
</protein>
<comment type="caution">
    <text evidence="1">The sequence shown here is derived from an EMBL/GenBank/DDBJ whole genome shotgun (WGS) entry which is preliminary data.</text>
</comment>
<dbReference type="EMBL" id="JACHDB010000002">
    <property type="protein sequence ID" value="MBB5435409.1"/>
    <property type="molecule type" value="Genomic_DNA"/>
</dbReference>
<evidence type="ECO:0000313" key="1">
    <source>
        <dbReference type="EMBL" id="MBB5435409.1"/>
    </source>
</evidence>
<gene>
    <name evidence="1" type="ORF">HDA36_005557</name>
</gene>
<name>A0A7W8QRY9_9ACTN</name>
<dbReference type="AlphaFoldDB" id="A0A7W8QRY9"/>
<sequence>MSVPPLTPSPDAAPDPVFAEMLRVARALLAMRDPLDAELVVSRMLGAWWGQRIPGMSGADLERHLTEGLIAHAAASGTPAGLALLSGIASLGASAHRRELAEQGVLALADRGDLRRPAWAEAVGRVRPLGAYLSGDRFGDADEVICTFRYDSDPGGPERPGHALIAVIDHNCGGVLRDAWVTTKVDRLLEHCRAEAEENPMAVFHTLAPARARTLLERALAGTDLVVSGAPGERPARLTAAREADLVGGSLGAHHALLRSRVRALPAEARPTAEPVWRRDARATLAARFLASDEAAELSDSYAASRCVDHVIGYGCDVDAGRPMRVSPRKVETFLLTWLPRRVVLLPEESEAMPHVLGAWIRWAGPRAGLPEPAVGAALDALWESFEAFARTYRDPAEALGLGRREIRRLLPDGDLAALPRRMFAFPLLAGDLLDRAEGEFDPTTPEGRRALLRLDHFGEIDVPEGPPGRHAVDGGCSGRVGRASSAQADLDAHERLAVRLWHGDPPELWAAAQRLLDKGKSRPEVLLTLLDALADGGDEDGGLLLARLRALG</sequence>